<dbReference type="Proteomes" id="UP000790347">
    <property type="component" value="Unassembled WGS sequence"/>
</dbReference>
<evidence type="ECO:0000313" key="2">
    <source>
        <dbReference type="Proteomes" id="UP000790347"/>
    </source>
</evidence>
<reference evidence="1" key="1">
    <citation type="submission" date="2013-05" db="EMBL/GenBank/DDBJ databases">
        <authorList>
            <person name="Yim A.K.Y."/>
            <person name="Chan T.F."/>
            <person name="Ji K.M."/>
            <person name="Liu X.Y."/>
            <person name="Zhou J.W."/>
            <person name="Li R.Q."/>
            <person name="Yang K.Y."/>
            <person name="Li J."/>
            <person name="Li M."/>
            <person name="Law P.T.W."/>
            <person name="Wu Y.L."/>
            <person name="Cai Z.L."/>
            <person name="Qin H."/>
            <person name="Bao Y."/>
            <person name="Leung R.K.K."/>
            <person name="Ng P.K.S."/>
            <person name="Zou J."/>
            <person name="Zhong X.J."/>
            <person name="Ran P.X."/>
            <person name="Zhong N.S."/>
            <person name="Liu Z.G."/>
            <person name="Tsui S.K.W."/>
        </authorList>
    </citation>
    <scope>NUCLEOTIDE SEQUENCE</scope>
    <source>
        <strain evidence="1">Derf</strain>
        <tissue evidence="1">Whole organism</tissue>
    </source>
</reference>
<protein>
    <submittedName>
        <fullName evidence="1">Uncharacterized protein</fullName>
    </submittedName>
</protein>
<reference evidence="1" key="2">
    <citation type="journal article" date="2022" name="Res Sq">
        <title>Comparative Genomics Reveals Insights into the Divergent Evolution of Astigmatic Mites and Household Pest Adaptations.</title>
        <authorList>
            <person name="Xiong Q."/>
            <person name="Wan A.T.-Y."/>
            <person name="Liu X.-Y."/>
            <person name="Fung C.S.-H."/>
            <person name="Xiao X."/>
            <person name="Malainual N."/>
            <person name="Hou J."/>
            <person name="Wang L."/>
            <person name="Wang M."/>
            <person name="Yang K."/>
            <person name="Cui Y."/>
            <person name="Leung E."/>
            <person name="Nong W."/>
            <person name="Shin S.-K."/>
            <person name="Au S."/>
            <person name="Jeong K.Y."/>
            <person name="Chew F.T."/>
            <person name="Hui J."/>
            <person name="Leung T.F."/>
            <person name="Tungtrongchitr A."/>
            <person name="Zhong N."/>
            <person name="Liu Z."/>
            <person name="Tsui S."/>
        </authorList>
    </citation>
    <scope>NUCLEOTIDE SEQUENCE</scope>
    <source>
        <strain evidence="1">Derf</strain>
        <tissue evidence="1">Whole organism</tissue>
    </source>
</reference>
<accession>A0A922IBC3</accession>
<sequence length="50" mass="5226">MDFQSMMETFAEAWVAANTQTPLTEAAAAAAAAATDHSMVDSGNEKYTLG</sequence>
<name>A0A922IBC3_DERFA</name>
<proteinExistence type="predicted"/>
<organism evidence="1 2">
    <name type="scientific">Dermatophagoides farinae</name>
    <name type="common">American house dust mite</name>
    <dbReference type="NCBI Taxonomy" id="6954"/>
    <lineage>
        <taxon>Eukaryota</taxon>
        <taxon>Metazoa</taxon>
        <taxon>Ecdysozoa</taxon>
        <taxon>Arthropoda</taxon>
        <taxon>Chelicerata</taxon>
        <taxon>Arachnida</taxon>
        <taxon>Acari</taxon>
        <taxon>Acariformes</taxon>
        <taxon>Sarcoptiformes</taxon>
        <taxon>Astigmata</taxon>
        <taxon>Psoroptidia</taxon>
        <taxon>Analgoidea</taxon>
        <taxon>Pyroglyphidae</taxon>
        <taxon>Dermatophagoidinae</taxon>
        <taxon>Dermatophagoides</taxon>
    </lineage>
</organism>
<dbReference type="EMBL" id="ASGP02000001">
    <property type="protein sequence ID" value="KAH9527900.1"/>
    <property type="molecule type" value="Genomic_DNA"/>
</dbReference>
<gene>
    <name evidence="1" type="ORF">DERF_001889</name>
</gene>
<evidence type="ECO:0000313" key="1">
    <source>
        <dbReference type="EMBL" id="KAH9527900.1"/>
    </source>
</evidence>
<comment type="caution">
    <text evidence="1">The sequence shown here is derived from an EMBL/GenBank/DDBJ whole genome shotgun (WGS) entry which is preliminary data.</text>
</comment>
<keyword evidence="2" id="KW-1185">Reference proteome</keyword>
<dbReference type="AlphaFoldDB" id="A0A922IBC3"/>